<sequence>MISTQLTEMLFKAGFHLRKWATNAPEDIEHLFSAELAESPVTLSGCNLVMHPTLYNGLLYEKNYISNMIYREDRTRDAAYCHLCVPSLPHLVSWHRFAYHLSSCYKGCVKPALDGTLVSTSHVQKNGQIGLTLSTGSVKSDNL</sequence>
<proteinExistence type="predicted"/>
<organism evidence="1 2">
    <name type="scientific">Opisthorchis viverrini</name>
    <name type="common">Southeast Asian liver fluke</name>
    <dbReference type="NCBI Taxonomy" id="6198"/>
    <lineage>
        <taxon>Eukaryota</taxon>
        <taxon>Metazoa</taxon>
        <taxon>Spiralia</taxon>
        <taxon>Lophotrochozoa</taxon>
        <taxon>Platyhelminthes</taxon>
        <taxon>Trematoda</taxon>
        <taxon>Digenea</taxon>
        <taxon>Opisthorchiida</taxon>
        <taxon>Opisthorchiata</taxon>
        <taxon>Opisthorchiidae</taxon>
        <taxon>Opisthorchis</taxon>
    </lineage>
</organism>
<reference evidence="1 2" key="1">
    <citation type="submission" date="2015-03" db="EMBL/GenBank/DDBJ databases">
        <title>Draft genome of the nematode, Opisthorchis viverrini.</title>
        <authorList>
            <person name="Mitreva M."/>
        </authorList>
    </citation>
    <scope>NUCLEOTIDE SEQUENCE [LARGE SCALE GENOMIC DNA]</scope>
    <source>
        <strain evidence="1">Khon Kaen</strain>
    </source>
</reference>
<keyword evidence="2" id="KW-1185">Reference proteome</keyword>
<evidence type="ECO:0000313" key="1">
    <source>
        <dbReference type="EMBL" id="OON16300.1"/>
    </source>
</evidence>
<dbReference type="Proteomes" id="UP000243686">
    <property type="component" value="Unassembled WGS sequence"/>
</dbReference>
<gene>
    <name evidence="1" type="ORF">X801_07889</name>
</gene>
<evidence type="ECO:0000313" key="2">
    <source>
        <dbReference type="Proteomes" id="UP000243686"/>
    </source>
</evidence>
<protein>
    <submittedName>
        <fullName evidence="1">Uncharacterized protein</fullName>
    </submittedName>
</protein>
<name>A0A1S8WP53_OPIVI</name>
<dbReference type="EMBL" id="KV897999">
    <property type="protein sequence ID" value="OON16300.1"/>
    <property type="molecule type" value="Genomic_DNA"/>
</dbReference>
<accession>A0A1S8WP53</accession>
<dbReference type="AlphaFoldDB" id="A0A1S8WP53"/>
<feature type="non-terminal residue" evidence="1">
    <location>
        <position position="143"/>
    </location>
</feature>